<protein>
    <submittedName>
        <fullName evidence="2">Uncharacterized protein</fullName>
    </submittedName>
</protein>
<proteinExistence type="predicted"/>
<evidence type="ECO:0000313" key="2">
    <source>
        <dbReference type="EMBL" id="EMG20020.1"/>
    </source>
</evidence>
<dbReference type="Proteomes" id="UP000011778">
    <property type="component" value="Unassembled WGS sequence"/>
</dbReference>
<name>M3G465_LEPIT</name>
<sequence>MILIGNTFILLCLLLLYYTIEDKRNFILISPIFLAYIEFFRIWE</sequence>
<reference evidence="2 3" key="1">
    <citation type="submission" date="2013-02" db="EMBL/GenBank/DDBJ databases">
        <authorList>
            <person name="Harkins D.M."/>
            <person name="Durkin A.S."/>
            <person name="Brinkac L.M."/>
            <person name="Haft D.H."/>
            <person name="Selengut J.D."/>
            <person name="Sanka R."/>
            <person name="DePew J."/>
            <person name="Purushe J."/>
            <person name="Tulsiani S.M."/>
            <person name="Graham G.C."/>
            <person name="Burns M.-A."/>
            <person name="Dohnt M.F."/>
            <person name="Smythe L.D."/>
            <person name="McKay D.B."/>
            <person name="Craig S.B."/>
            <person name="Vinetz J.M."/>
            <person name="Sutton G.G."/>
            <person name="Nierman W.C."/>
            <person name="Fouts D.E."/>
        </authorList>
    </citation>
    <scope>NUCLEOTIDE SEQUENCE [LARGE SCALE GENOMIC DNA]</scope>
    <source>
        <strain evidence="2 3">LT2050</strain>
    </source>
</reference>
<feature type="non-terminal residue" evidence="2">
    <location>
        <position position="44"/>
    </location>
</feature>
<feature type="transmembrane region" description="Helical" evidence="1">
    <location>
        <begin position="26"/>
        <end position="43"/>
    </location>
</feature>
<dbReference type="AlphaFoldDB" id="M3G465"/>
<evidence type="ECO:0000313" key="3">
    <source>
        <dbReference type="Proteomes" id="UP000011778"/>
    </source>
</evidence>
<evidence type="ECO:0000256" key="1">
    <source>
        <dbReference type="SAM" id="Phobius"/>
    </source>
</evidence>
<dbReference type="EMBL" id="AFMD02000453">
    <property type="protein sequence ID" value="EMG20020.1"/>
    <property type="molecule type" value="Genomic_DNA"/>
</dbReference>
<keyword evidence="1" id="KW-0472">Membrane</keyword>
<keyword evidence="1" id="KW-1133">Transmembrane helix</keyword>
<keyword evidence="1" id="KW-0812">Transmembrane</keyword>
<organism evidence="2 3">
    <name type="scientific">Leptospira interrogans serovar Copenhageni str. LT2050</name>
    <dbReference type="NCBI Taxonomy" id="1001598"/>
    <lineage>
        <taxon>Bacteria</taxon>
        <taxon>Pseudomonadati</taxon>
        <taxon>Spirochaetota</taxon>
        <taxon>Spirochaetia</taxon>
        <taxon>Leptospirales</taxon>
        <taxon>Leptospiraceae</taxon>
        <taxon>Leptospira</taxon>
    </lineage>
</organism>
<feature type="transmembrane region" description="Helical" evidence="1">
    <location>
        <begin position="5"/>
        <end position="20"/>
    </location>
</feature>
<comment type="caution">
    <text evidence="2">The sequence shown here is derived from an EMBL/GenBank/DDBJ whole genome shotgun (WGS) entry which is preliminary data.</text>
</comment>
<accession>M3G465</accession>
<gene>
    <name evidence="2" type="ORF">LEP1GSC150_4555</name>
</gene>